<reference evidence="1 2" key="1">
    <citation type="submission" date="2020-08" db="EMBL/GenBank/DDBJ databases">
        <title>Genomic Encyclopedia of Type Strains, Phase IV (KMG-IV): sequencing the most valuable type-strain genomes for metagenomic binning, comparative biology and taxonomic classification.</title>
        <authorList>
            <person name="Goeker M."/>
        </authorList>
    </citation>
    <scope>NUCLEOTIDE SEQUENCE [LARGE SCALE GENOMIC DNA]</scope>
    <source>
        <strain evidence="1 2">DSM 45385</strain>
    </source>
</reference>
<accession>A0A7W8EJ17</accession>
<gene>
    <name evidence="1" type="ORF">HNR40_005734</name>
</gene>
<proteinExistence type="predicted"/>
<name>A0A7W8EJ17_9ACTN</name>
<dbReference type="RefSeq" id="WP_184966585.1">
    <property type="nucleotide sequence ID" value="NZ_JACHIN010000008.1"/>
</dbReference>
<evidence type="ECO:0008006" key="3">
    <source>
        <dbReference type="Google" id="ProtNLM"/>
    </source>
</evidence>
<evidence type="ECO:0000313" key="1">
    <source>
        <dbReference type="EMBL" id="MBB5080247.1"/>
    </source>
</evidence>
<dbReference type="Proteomes" id="UP000568380">
    <property type="component" value="Unassembled WGS sequence"/>
</dbReference>
<evidence type="ECO:0000313" key="2">
    <source>
        <dbReference type="Proteomes" id="UP000568380"/>
    </source>
</evidence>
<dbReference type="EMBL" id="JACHIN010000008">
    <property type="protein sequence ID" value="MBB5080247.1"/>
    <property type="molecule type" value="Genomic_DNA"/>
</dbReference>
<dbReference type="AlphaFoldDB" id="A0A7W8EJ17"/>
<sequence length="210" mass="22455">MERGVWIIVGALLMAGLTACAGENVDAQLDLRAQERLREILNKDPKLPDGFSPRPQEAWKVPFAARDRNCRAVLDPAAGKAPRRALTAQAAASYPGHALGETAGVALARYAGTEAEWHIDDLGKALRECQAVNAGAGTDLRLRTLPVGGMGDEAVAAELAGRLNGYPYALHVLLVREGDTLVSLVHTGFKRVDQKRTELLARSVLGMARA</sequence>
<dbReference type="PROSITE" id="PS51257">
    <property type="entry name" value="PROKAR_LIPOPROTEIN"/>
    <property type="match status" value="1"/>
</dbReference>
<organism evidence="1 2">
    <name type="scientific">Nonomuraea endophytica</name>
    <dbReference type="NCBI Taxonomy" id="714136"/>
    <lineage>
        <taxon>Bacteria</taxon>
        <taxon>Bacillati</taxon>
        <taxon>Actinomycetota</taxon>
        <taxon>Actinomycetes</taxon>
        <taxon>Streptosporangiales</taxon>
        <taxon>Streptosporangiaceae</taxon>
        <taxon>Nonomuraea</taxon>
    </lineage>
</organism>
<protein>
    <recommendedName>
        <fullName evidence="3">Sensor domain-containing protein</fullName>
    </recommendedName>
</protein>
<comment type="caution">
    <text evidence="1">The sequence shown here is derived from an EMBL/GenBank/DDBJ whole genome shotgun (WGS) entry which is preliminary data.</text>
</comment>
<keyword evidence="2" id="KW-1185">Reference proteome</keyword>